<keyword evidence="1" id="KW-1133">Transmembrane helix</keyword>
<dbReference type="InterPro" id="IPR010718">
    <property type="entry name" value="DUF1294"/>
</dbReference>
<proteinExistence type="predicted"/>
<dbReference type="Proteomes" id="UP000012081">
    <property type="component" value="Unassembled WGS sequence"/>
</dbReference>
<evidence type="ECO:0000256" key="1">
    <source>
        <dbReference type="SAM" id="Phobius"/>
    </source>
</evidence>
<dbReference type="Pfam" id="PF06961">
    <property type="entry name" value="DUF1294"/>
    <property type="match status" value="1"/>
</dbReference>
<feature type="transmembrane region" description="Helical" evidence="1">
    <location>
        <begin position="101"/>
        <end position="122"/>
    </location>
</feature>
<accession>M8DHP1</accession>
<dbReference type="RefSeq" id="WP_003387799.1">
    <property type="nucleotide sequence ID" value="NZ_APBN01000003.1"/>
</dbReference>
<reference evidence="2 3" key="1">
    <citation type="submission" date="2013-03" db="EMBL/GenBank/DDBJ databases">
        <title>Assembly of a new bacterial strain Brevibacillus borstelensis AK1.</title>
        <authorList>
            <person name="Rajan I."/>
            <person name="PoliReddy D."/>
            <person name="Sugumar T."/>
            <person name="Rathinam K."/>
            <person name="Alqarawi S."/>
            <person name="Khalil A.B."/>
            <person name="Sivakumar N."/>
        </authorList>
    </citation>
    <scope>NUCLEOTIDE SEQUENCE [LARGE SCALE GENOMIC DNA]</scope>
    <source>
        <strain evidence="2 3">AK1</strain>
    </source>
</reference>
<dbReference type="STRING" id="1300222.I532_09242"/>
<dbReference type="PATRIC" id="fig|1300222.3.peg.1906"/>
<evidence type="ECO:0000313" key="3">
    <source>
        <dbReference type="Proteomes" id="UP000012081"/>
    </source>
</evidence>
<keyword evidence="1" id="KW-0472">Membrane</keyword>
<feature type="transmembrane region" description="Helical" evidence="1">
    <location>
        <begin position="36"/>
        <end position="54"/>
    </location>
</feature>
<protein>
    <recommendedName>
        <fullName evidence="4">DUF1294 domain-containing protein</fullName>
    </recommendedName>
</protein>
<keyword evidence="1" id="KW-0812">Transmembrane</keyword>
<evidence type="ECO:0000313" key="2">
    <source>
        <dbReference type="EMBL" id="EMT52952.1"/>
    </source>
</evidence>
<comment type="caution">
    <text evidence="2">The sequence shown here is derived from an EMBL/GenBank/DDBJ whole genome shotgun (WGS) entry which is preliminary data.</text>
</comment>
<dbReference type="EMBL" id="APBN01000003">
    <property type="protein sequence ID" value="EMT52952.1"/>
    <property type="molecule type" value="Genomic_DNA"/>
</dbReference>
<dbReference type="OrthoDB" id="1698854at2"/>
<feature type="transmembrane region" description="Helical" evidence="1">
    <location>
        <begin position="12"/>
        <end position="30"/>
    </location>
</feature>
<feature type="transmembrane region" description="Helical" evidence="1">
    <location>
        <begin position="66"/>
        <end position="89"/>
    </location>
</feature>
<dbReference type="AlphaFoldDB" id="M8DHP1"/>
<sequence length="128" mass="14759">MNNQHHLETYKRVRNALLACTWLMIGYGWWSQKLLWLLAGIILVNVYAFMVTANDKRYAKQGRLRIPESGLLLVAALGGAAGTWAGMLFFRHKTKHLSFTIPVPVFFIIQMYLLFLAIRYILKWSALS</sequence>
<gene>
    <name evidence="2" type="ORF">I532_09242</name>
</gene>
<name>M8DHP1_9BACL</name>
<keyword evidence="3" id="KW-1185">Reference proteome</keyword>
<organism evidence="2 3">
    <name type="scientific">Brevibacillus borstelensis AK1</name>
    <dbReference type="NCBI Taxonomy" id="1300222"/>
    <lineage>
        <taxon>Bacteria</taxon>
        <taxon>Bacillati</taxon>
        <taxon>Bacillota</taxon>
        <taxon>Bacilli</taxon>
        <taxon>Bacillales</taxon>
        <taxon>Paenibacillaceae</taxon>
        <taxon>Brevibacillus</taxon>
    </lineage>
</organism>
<evidence type="ECO:0008006" key="4">
    <source>
        <dbReference type="Google" id="ProtNLM"/>
    </source>
</evidence>